<dbReference type="EMBL" id="LAZR01020825">
    <property type="protein sequence ID" value="KKL87470.1"/>
    <property type="molecule type" value="Genomic_DNA"/>
</dbReference>
<organism evidence="1">
    <name type="scientific">marine sediment metagenome</name>
    <dbReference type="NCBI Taxonomy" id="412755"/>
    <lineage>
        <taxon>unclassified sequences</taxon>
        <taxon>metagenomes</taxon>
        <taxon>ecological metagenomes</taxon>
    </lineage>
</organism>
<proteinExistence type="predicted"/>
<protein>
    <submittedName>
        <fullName evidence="1">Uncharacterized protein</fullName>
    </submittedName>
</protein>
<gene>
    <name evidence="1" type="ORF">LCGC14_1934370</name>
</gene>
<dbReference type="AlphaFoldDB" id="A0A0F9I0S0"/>
<evidence type="ECO:0000313" key="1">
    <source>
        <dbReference type="EMBL" id="KKL87470.1"/>
    </source>
</evidence>
<name>A0A0F9I0S0_9ZZZZ</name>
<reference evidence="1" key="1">
    <citation type="journal article" date="2015" name="Nature">
        <title>Complex archaea that bridge the gap between prokaryotes and eukaryotes.</title>
        <authorList>
            <person name="Spang A."/>
            <person name="Saw J.H."/>
            <person name="Jorgensen S.L."/>
            <person name="Zaremba-Niedzwiedzka K."/>
            <person name="Martijn J."/>
            <person name="Lind A.E."/>
            <person name="van Eijk R."/>
            <person name="Schleper C."/>
            <person name="Guy L."/>
            <person name="Ettema T.J."/>
        </authorList>
    </citation>
    <scope>NUCLEOTIDE SEQUENCE</scope>
</reference>
<comment type="caution">
    <text evidence="1">The sequence shown here is derived from an EMBL/GenBank/DDBJ whole genome shotgun (WGS) entry which is preliminary data.</text>
</comment>
<sequence length="62" mass="6953">MAGAVRFGRYGPERCVKIRFGKAWQVWCGMVRRGEVRSGKAWYGRFGMVGCGEVRSGPVWLG</sequence>
<accession>A0A0F9I0S0</accession>